<keyword evidence="6" id="KW-1133">Transmembrane helix</keyword>
<evidence type="ECO:0000313" key="9">
    <source>
        <dbReference type="Proteomes" id="UP000762676"/>
    </source>
</evidence>
<dbReference type="Pfam" id="PF00728">
    <property type="entry name" value="Glyco_hydro_20"/>
    <property type="match status" value="1"/>
</dbReference>
<accession>A0AAV4I6R1</accession>
<sequence>MKGRPGLLFIFFICVCLVVFYFSWQKLMSPRFDARERQSVIQEGSSFPRSNVEKWKFRQHFENLQQNKQSPYMVRENQVKMPSNREEDLADKKSSNLDKINFLDRSGNSRNWDKNIPHNDIDRLATKLRKKEELQSKPESVVSAPIAQRAQSINENKFLLDPIKSIQQHLNTMERFVHLDLKGAVPSMKYLKEIIPLFETLGATGLLVEYEDMFPFSGPLEPLKAANAFTREQLNEFLQTAKKHHLKVMPLVQTFGHMEFVLKSAFPELRESSYTPQVIDMTNNRSYEVISAMVQQVLVAHPDVTHLHIGCDEVYELGKGASATVMQEKKLTVDQMFLQHVKRVAQMVSTYQHREVVPVMWDDMLRKISEEDIVRSSLPSQVEIMVWHYTPNVTQKVGHENFEKYGRLFKAIWIASSFKGATGSRQFYTEPLYHLKNHISWLEAIEQHQSSLFFKGVALTGWQRYDHFATLCELLPVALPSLAVCLATLKNAGFTKEIYESTSKILKCDDNIQMTFPDIDKKTNQAIITQDCRFPGSDVYYAMQGFYGYTQIPTQHRLEGWLSDYQIAHGFSSPGQLKVLAMSLNKQNNGYTRLTGPLKLHLGSIFSPEDVEEWLEENIFERKRHNLELLDKVNNMLNIKVWHRRPLPTIKIERPDIPKQSKSNFSNVGVEPKLQKDSRLGAIRDVSRSEQTMNSLDTRGRRTEGDLNNQARLAQSPIASLQKEKPRSYLGNNNQQFESRVEKKYARSGRKEMRIPPQRMENENAKLPVQDVGVKRSLSKDYVRQSVNEDLSKHTYLGNRIRPVDTKDNSVRKPEVNKFNSQDNIKESRMVTQTKEQSNLNRNLRLQENQRIERVPNSDGIVQSMPRQREIENHRGSSLAETSLDKREQFESYAKKRQPILGKSDLSDFHDEKMERYEEKLFNSHT</sequence>
<dbReference type="CDD" id="cd06565">
    <property type="entry name" value="GH20_GcnA-like"/>
    <property type="match status" value="1"/>
</dbReference>
<evidence type="ECO:0000256" key="2">
    <source>
        <dbReference type="ARBA" id="ARBA00006285"/>
    </source>
</evidence>
<comment type="similarity">
    <text evidence="2">Belongs to the glycosyl hydrolase 20 family.</text>
</comment>
<feature type="domain" description="Glycoside hydrolase family 20 catalytic" evidence="7">
    <location>
        <begin position="225"/>
        <end position="401"/>
    </location>
</feature>
<evidence type="ECO:0000256" key="3">
    <source>
        <dbReference type="ARBA" id="ARBA00012663"/>
    </source>
</evidence>
<keyword evidence="6" id="KW-0472">Membrane</keyword>
<keyword evidence="6" id="KW-0812">Transmembrane</keyword>
<gene>
    <name evidence="8" type="ORF">ElyMa_001203800</name>
</gene>
<keyword evidence="9" id="KW-1185">Reference proteome</keyword>
<organism evidence="8 9">
    <name type="scientific">Elysia marginata</name>
    <dbReference type="NCBI Taxonomy" id="1093978"/>
    <lineage>
        <taxon>Eukaryota</taxon>
        <taxon>Metazoa</taxon>
        <taxon>Spiralia</taxon>
        <taxon>Lophotrochozoa</taxon>
        <taxon>Mollusca</taxon>
        <taxon>Gastropoda</taxon>
        <taxon>Heterobranchia</taxon>
        <taxon>Euthyneura</taxon>
        <taxon>Panpulmonata</taxon>
        <taxon>Sacoglossa</taxon>
        <taxon>Placobranchoidea</taxon>
        <taxon>Plakobranchidae</taxon>
        <taxon>Elysia</taxon>
    </lineage>
</organism>
<feature type="compositionally biased region" description="Polar residues" evidence="5">
    <location>
        <begin position="706"/>
        <end position="719"/>
    </location>
</feature>
<proteinExistence type="inferred from homology"/>
<protein>
    <recommendedName>
        <fullName evidence="3">beta-N-acetylhexosaminidase</fullName>
        <ecNumber evidence="3">3.2.1.52</ecNumber>
    </recommendedName>
</protein>
<dbReference type="InterPro" id="IPR015883">
    <property type="entry name" value="Glyco_hydro_20_cat"/>
</dbReference>
<comment type="caution">
    <text evidence="8">The sequence shown here is derived from an EMBL/GenBank/DDBJ whole genome shotgun (WGS) entry which is preliminary data.</text>
</comment>
<dbReference type="GO" id="GO:0004563">
    <property type="term" value="F:beta-N-acetylhexosaminidase activity"/>
    <property type="evidence" value="ECO:0007669"/>
    <property type="project" value="UniProtKB-EC"/>
</dbReference>
<reference evidence="8 9" key="1">
    <citation type="journal article" date="2021" name="Elife">
        <title>Chloroplast acquisition without the gene transfer in kleptoplastic sea slugs, Plakobranchus ocellatus.</title>
        <authorList>
            <person name="Maeda T."/>
            <person name="Takahashi S."/>
            <person name="Yoshida T."/>
            <person name="Shimamura S."/>
            <person name="Takaki Y."/>
            <person name="Nagai Y."/>
            <person name="Toyoda A."/>
            <person name="Suzuki Y."/>
            <person name="Arimoto A."/>
            <person name="Ishii H."/>
            <person name="Satoh N."/>
            <person name="Nishiyama T."/>
            <person name="Hasebe M."/>
            <person name="Maruyama T."/>
            <person name="Minagawa J."/>
            <person name="Obokata J."/>
            <person name="Shigenobu S."/>
        </authorList>
    </citation>
    <scope>NUCLEOTIDE SEQUENCE [LARGE SCALE GENOMIC DNA]</scope>
</reference>
<dbReference type="PANTHER" id="PTHR21040:SF8">
    <property type="entry name" value="BCDNA.GH04120"/>
    <property type="match status" value="1"/>
</dbReference>
<dbReference type="Gene3D" id="3.20.20.80">
    <property type="entry name" value="Glycosidases"/>
    <property type="match status" value="1"/>
</dbReference>
<dbReference type="EMBL" id="BMAT01002374">
    <property type="protein sequence ID" value="GFS05600.1"/>
    <property type="molecule type" value="Genomic_DNA"/>
</dbReference>
<dbReference type="PANTHER" id="PTHR21040">
    <property type="entry name" value="BCDNA.GH04120"/>
    <property type="match status" value="1"/>
</dbReference>
<name>A0AAV4I6R1_9GAST</name>
<dbReference type="Proteomes" id="UP000762676">
    <property type="component" value="Unassembled WGS sequence"/>
</dbReference>
<evidence type="ECO:0000256" key="5">
    <source>
        <dbReference type="SAM" id="MobiDB-lite"/>
    </source>
</evidence>
<keyword evidence="4" id="KW-0378">Hydrolase</keyword>
<feature type="region of interest" description="Disordered" evidence="5">
    <location>
        <begin position="868"/>
        <end position="911"/>
    </location>
</feature>
<feature type="transmembrane region" description="Helical" evidence="6">
    <location>
        <begin position="7"/>
        <end position="24"/>
    </location>
</feature>
<feature type="region of interest" description="Disordered" evidence="5">
    <location>
        <begin position="689"/>
        <end position="731"/>
    </location>
</feature>
<dbReference type="InterPro" id="IPR038901">
    <property type="entry name" value="HEXDC-like"/>
</dbReference>
<dbReference type="SUPFAM" id="SSF51445">
    <property type="entry name" value="(Trans)glycosidases"/>
    <property type="match status" value="1"/>
</dbReference>
<evidence type="ECO:0000313" key="8">
    <source>
        <dbReference type="EMBL" id="GFS05600.1"/>
    </source>
</evidence>
<dbReference type="InterPro" id="IPR017853">
    <property type="entry name" value="GH"/>
</dbReference>
<comment type="catalytic activity">
    <reaction evidence="1">
        <text>Hydrolysis of terminal non-reducing N-acetyl-D-hexosamine residues in N-acetyl-beta-D-hexosaminides.</text>
        <dbReference type="EC" id="3.2.1.52"/>
    </reaction>
</comment>
<evidence type="ECO:0000256" key="6">
    <source>
        <dbReference type="SAM" id="Phobius"/>
    </source>
</evidence>
<dbReference type="GO" id="GO:0005975">
    <property type="term" value="P:carbohydrate metabolic process"/>
    <property type="evidence" value="ECO:0007669"/>
    <property type="project" value="InterPro"/>
</dbReference>
<dbReference type="EC" id="3.2.1.52" evidence="3"/>
<feature type="compositionally biased region" description="Basic and acidic residues" evidence="5">
    <location>
        <begin position="883"/>
        <end position="894"/>
    </location>
</feature>
<evidence type="ECO:0000256" key="1">
    <source>
        <dbReference type="ARBA" id="ARBA00001231"/>
    </source>
</evidence>
<evidence type="ECO:0000256" key="4">
    <source>
        <dbReference type="ARBA" id="ARBA00022801"/>
    </source>
</evidence>
<evidence type="ECO:0000259" key="7">
    <source>
        <dbReference type="Pfam" id="PF00728"/>
    </source>
</evidence>
<dbReference type="AlphaFoldDB" id="A0AAV4I6R1"/>